<sequence length="322" mass="36112">MAEWKYYRINMDLMGRMTQLPDSQKMFGALVHRFSETYSSVQATQMVDKIKGGAMPLSLSNMLPRGYLPAPHTELIHQLSVDGQGNKKIYQALKRRSYVKSGQLTELMKEPSRASDLYPYAHIEFTQQIHASIDSKRYNLPGLDPNLYSVPEVIVKEVTQEGKQEQTICGFSLYLAMEECSEGDLMLKMLELARAEGKTFILGPRGSQGLNTFKVTQIHEESSVTSNQTGYYLNLGMLLPKNIDFDRSSLKLFTSERRPYNPPGGWDTGNSGKFISFIEAGSIVYAPTGIECAGHSIQSPFHPRDIVFGSALLYPLSEREGD</sequence>
<dbReference type="EMBL" id="PNXQ01000015">
    <property type="protein sequence ID" value="TKH42542.1"/>
    <property type="molecule type" value="Genomic_DNA"/>
</dbReference>
<dbReference type="AlphaFoldDB" id="A0A4U2PSA7"/>
<comment type="caution">
    <text evidence="1">The sequence shown here is derived from an EMBL/GenBank/DDBJ whole genome shotgun (WGS) entry which is preliminary data.</text>
</comment>
<evidence type="ECO:0000313" key="2">
    <source>
        <dbReference type="Proteomes" id="UP000308114"/>
    </source>
</evidence>
<evidence type="ECO:0000313" key="1">
    <source>
        <dbReference type="EMBL" id="TKH42542.1"/>
    </source>
</evidence>
<organism evidence="1 2">
    <name type="scientific">Paenibacillus terrae</name>
    <dbReference type="NCBI Taxonomy" id="159743"/>
    <lineage>
        <taxon>Bacteria</taxon>
        <taxon>Bacillati</taxon>
        <taxon>Bacillota</taxon>
        <taxon>Bacilli</taxon>
        <taxon>Bacillales</taxon>
        <taxon>Paenibacillaceae</taxon>
        <taxon>Paenibacillus</taxon>
    </lineage>
</organism>
<accession>A0A4U2PSA7</accession>
<gene>
    <name evidence="1" type="ORF">C1I60_17215</name>
</gene>
<reference evidence="1 2" key="1">
    <citation type="submission" date="2018-01" db="EMBL/GenBank/DDBJ databases">
        <title>Bacillales members from the olive rhizosphere are effective biological control agents against Verticillium dahliae.</title>
        <authorList>
            <person name="Gomez-Lama C."/>
            <person name="Legarda G."/>
            <person name="Ruano-Rosa D."/>
            <person name="Pizarro-Tobias P."/>
            <person name="Valverde-Corredor A."/>
            <person name="Niqui J.L."/>
            <person name="Trivino J.C."/>
            <person name="Roca A."/>
            <person name="Mercado-Blanco J."/>
        </authorList>
    </citation>
    <scope>NUCLEOTIDE SEQUENCE [LARGE SCALE GENOMIC DNA]</scope>
    <source>
        <strain evidence="1 2">PIC167</strain>
    </source>
</reference>
<dbReference type="RefSeq" id="WP_137062837.1">
    <property type="nucleotide sequence ID" value="NZ_PNXQ01000015.1"/>
</dbReference>
<name>A0A4U2PSA7_9BACL</name>
<protein>
    <submittedName>
        <fullName evidence="1">Uncharacterized protein</fullName>
    </submittedName>
</protein>
<proteinExistence type="predicted"/>
<dbReference type="Proteomes" id="UP000308114">
    <property type="component" value="Unassembled WGS sequence"/>
</dbReference>